<evidence type="ECO:0000313" key="1">
    <source>
        <dbReference type="EMBL" id="CBJ28472.1"/>
    </source>
</evidence>
<reference evidence="1 2" key="1">
    <citation type="journal article" date="2010" name="Nature">
        <title>The Ectocarpus genome and the independent evolution of multicellularity in brown algae.</title>
        <authorList>
            <person name="Cock J.M."/>
            <person name="Sterck L."/>
            <person name="Rouze P."/>
            <person name="Scornet D."/>
            <person name="Allen A.E."/>
            <person name="Amoutzias G."/>
            <person name="Anthouard V."/>
            <person name="Artiguenave F."/>
            <person name="Aury J.M."/>
            <person name="Badger J.H."/>
            <person name="Beszteri B."/>
            <person name="Billiau K."/>
            <person name="Bonnet E."/>
            <person name="Bothwell J.H."/>
            <person name="Bowler C."/>
            <person name="Boyen C."/>
            <person name="Brownlee C."/>
            <person name="Carrano C.J."/>
            <person name="Charrier B."/>
            <person name="Cho G.Y."/>
            <person name="Coelho S.M."/>
            <person name="Collen J."/>
            <person name="Corre E."/>
            <person name="Da Silva C."/>
            <person name="Delage L."/>
            <person name="Delaroque N."/>
            <person name="Dittami S.M."/>
            <person name="Doulbeau S."/>
            <person name="Elias M."/>
            <person name="Farnham G."/>
            <person name="Gachon C.M."/>
            <person name="Gschloessl B."/>
            <person name="Heesch S."/>
            <person name="Jabbari K."/>
            <person name="Jubin C."/>
            <person name="Kawai H."/>
            <person name="Kimura K."/>
            <person name="Kloareg B."/>
            <person name="Kupper F.C."/>
            <person name="Lang D."/>
            <person name="Le Bail A."/>
            <person name="Leblanc C."/>
            <person name="Lerouge P."/>
            <person name="Lohr M."/>
            <person name="Lopez P.J."/>
            <person name="Martens C."/>
            <person name="Maumus F."/>
            <person name="Michel G."/>
            <person name="Miranda-Saavedra D."/>
            <person name="Morales J."/>
            <person name="Moreau H."/>
            <person name="Motomura T."/>
            <person name="Nagasato C."/>
            <person name="Napoli C.A."/>
            <person name="Nelson D.R."/>
            <person name="Nyvall-Collen P."/>
            <person name="Peters A.F."/>
            <person name="Pommier C."/>
            <person name="Potin P."/>
            <person name="Poulain J."/>
            <person name="Quesneville H."/>
            <person name="Read B."/>
            <person name="Rensing S.A."/>
            <person name="Ritter A."/>
            <person name="Rousvoal S."/>
            <person name="Samanta M."/>
            <person name="Samson G."/>
            <person name="Schroeder D.C."/>
            <person name="Segurens B."/>
            <person name="Strittmatter M."/>
            <person name="Tonon T."/>
            <person name="Tregear J.W."/>
            <person name="Valentin K."/>
            <person name="von Dassow P."/>
            <person name="Yamagishi T."/>
            <person name="Van de Peer Y."/>
            <person name="Wincker P."/>
        </authorList>
    </citation>
    <scope>NUCLEOTIDE SEQUENCE [LARGE SCALE GENOMIC DNA]</scope>
    <source>
        <strain evidence="2">Ec32 / CCAP1310/4</strain>
    </source>
</reference>
<proteinExistence type="predicted"/>
<accession>D7FHA1</accession>
<dbReference type="AlphaFoldDB" id="D7FHA1"/>
<dbReference type="EMBL" id="FN647746">
    <property type="protein sequence ID" value="CBJ28472.1"/>
    <property type="molecule type" value="Genomic_DNA"/>
</dbReference>
<name>D7FHA1_ECTSI</name>
<sequence>MSTAGRWSAAAGVPRPPRQRVTPEITEKRLLLQYNHTNRSNHTLRTILPSRVVCGRGGSAMTWYVDMVVGLEVDDDHGKPVANQQQEFFAIDRDALPSLQSFIEDAIVAPRQREAKRKAKDAAPAE</sequence>
<dbReference type="OrthoDB" id="498543at2759"/>
<dbReference type="EMBL" id="FN649755">
    <property type="protein sequence ID" value="CBJ28472.1"/>
    <property type="molecule type" value="Genomic_DNA"/>
</dbReference>
<protein>
    <submittedName>
        <fullName evidence="1">Uncharacterized protein</fullName>
    </submittedName>
</protein>
<gene>
    <name evidence="1" type="ORF">Esi_0106_0071</name>
</gene>
<dbReference type="InParanoid" id="D7FHA1"/>
<organism evidence="1 2">
    <name type="scientific">Ectocarpus siliculosus</name>
    <name type="common">Brown alga</name>
    <name type="synonym">Conferva siliculosa</name>
    <dbReference type="NCBI Taxonomy" id="2880"/>
    <lineage>
        <taxon>Eukaryota</taxon>
        <taxon>Sar</taxon>
        <taxon>Stramenopiles</taxon>
        <taxon>Ochrophyta</taxon>
        <taxon>PX clade</taxon>
        <taxon>Phaeophyceae</taxon>
        <taxon>Ectocarpales</taxon>
        <taxon>Ectocarpaceae</taxon>
        <taxon>Ectocarpus</taxon>
    </lineage>
</organism>
<dbReference type="Proteomes" id="UP000002630">
    <property type="component" value="Linkage Group LG30"/>
</dbReference>
<keyword evidence="2" id="KW-1185">Reference proteome</keyword>
<evidence type="ECO:0000313" key="2">
    <source>
        <dbReference type="Proteomes" id="UP000002630"/>
    </source>
</evidence>